<keyword evidence="2" id="KW-0732">Signal</keyword>
<gene>
    <name evidence="3" type="ORF">HUG17_10638</name>
</gene>
<name>A0A9D4NXG7_DERFA</name>
<dbReference type="EMBL" id="SDOV01000006">
    <property type="protein sequence ID" value="KAH7640158.1"/>
    <property type="molecule type" value="Genomic_DNA"/>
</dbReference>
<sequence>MAQPKIFIVLFFVLIVRNCSGQNSSIINDMIDESPVAQITTLTKYNCNETEFHDESGEISFLDGDKICLLNTVVNNSLVGYYHVQTSSDNDYIILTIQFCGYIDNKLIVVDENSGNVLSSFIGKESDGECQHEEIQTFISDSNKIRIEFTAFDNNQAETHFAQNKRKVKFVDDDGHPCIKFSVTHKTVKFRSMEIHAENDGISRSKIEIDHYEPNSVWTHVVPKAEESETEYKIGVQFEIVYLDLDFDKNDYLLICPGMQPKLWAHTKCQIITRKIASHNSEGMKFWINADSAFLRVVTHNSLKKNVKVLEAYSEIANKTIKKSKNNDIPNRIKLASTQLCFEQLCINWRTTTKKEFLQEYVYHLNNYLVEHESNISMLIDTESVLIIDTRNETISSSRYNVVCRVSLAVTSPYDPEYPLVDGDTLHEMYFGSKTSIMFNGIRVTDFVFWRLQTQLIKNRYTPIKRKNNQSESKLNLAEQPNEDFMNY</sequence>
<feature type="chain" id="PRO_5039458567" evidence="2">
    <location>
        <begin position="22"/>
        <end position="488"/>
    </location>
</feature>
<evidence type="ECO:0000256" key="1">
    <source>
        <dbReference type="SAM" id="MobiDB-lite"/>
    </source>
</evidence>
<reference evidence="3" key="2">
    <citation type="journal article" date="2021" name="World Allergy Organ. J.">
        <title>Chromosome-level assembly of Dermatophagoides farinae genome and transcriptome reveals two novel allergens Der f 37 and Der f 39.</title>
        <authorList>
            <person name="Chen J."/>
            <person name="Cai Z."/>
            <person name="Fan D."/>
            <person name="Hu J."/>
            <person name="Hou Y."/>
            <person name="He Y."/>
            <person name="Zhang Z."/>
            <person name="Zhao Z."/>
            <person name="Gao P."/>
            <person name="Hu W."/>
            <person name="Sun J."/>
            <person name="Li J."/>
            <person name="Ji K."/>
        </authorList>
    </citation>
    <scope>NUCLEOTIDE SEQUENCE</scope>
    <source>
        <strain evidence="3">JKM2019</strain>
    </source>
</reference>
<feature type="region of interest" description="Disordered" evidence="1">
    <location>
        <begin position="469"/>
        <end position="488"/>
    </location>
</feature>
<dbReference type="Proteomes" id="UP000828236">
    <property type="component" value="Unassembled WGS sequence"/>
</dbReference>
<dbReference type="AlphaFoldDB" id="A0A9D4NXG7"/>
<organism evidence="3">
    <name type="scientific">Dermatophagoides farinae</name>
    <name type="common">American house dust mite</name>
    <dbReference type="NCBI Taxonomy" id="6954"/>
    <lineage>
        <taxon>Eukaryota</taxon>
        <taxon>Metazoa</taxon>
        <taxon>Ecdysozoa</taxon>
        <taxon>Arthropoda</taxon>
        <taxon>Chelicerata</taxon>
        <taxon>Arachnida</taxon>
        <taxon>Acari</taxon>
        <taxon>Acariformes</taxon>
        <taxon>Sarcoptiformes</taxon>
        <taxon>Astigmata</taxon>
        <taxon>Psoroptidia</taxon>
        <taxon>Analgoidea</taxon>
        <taxon>Pyroglyphidae</taxon>
        <taxon>Dermatophagoidinae</taxon>
        <taxon>Dermatophagoides</taxon>
    </lineage>
</organism>
<accession>A0A9D4NXG7</accession>
<feature type="signal peptide" evidence="2">
    <location>
        <begin position="1"/>
        <end position="21"/>
    </location>
</feature>
<reference evidence="3" key="1">
    <citation type="submission" date="2020-06" db="EMBL/GenBank/DDBJ databases">
        <authorList>
            <person name="Ji K."/>
            <person name="Li J."/>
        </authorList>
    </citation>
    <scope>NUCLEOTIDE SEQUENCE</scope>
    <source>
        <strain evidence="3">JKM2019</strain>
        <tissue evidence="3">Whole body</tissue>
    </source>
</reference>
<evidence type="ECO:0000313" key="3">
    <source>
        <dbReference type="EMBL" id="KAH7640158.1"/>
    </source>
</evidence>
<comment type="caution">
    <text evidence="3">The sequence shown here is derived from an EMBL/GenBank/DDBJ whole genome shotgun (WGS) entry which is preliminary data.</text>
</comment>
<protein>
    <submittedName>
        <fullName evidence="3">Uncharacterized protein</fullName>
    </submittedName>
</protein>
<evidence type="ECO:0000256" key="2">
    <source>
        <dbReference type="SAM" id="SignalP"/>
    </source>
</evidence>
<proteinExistence type="predicted"/>